<reference evidence="2" key="1">
    <citation type="submission" date="2022-08" db="EMBL/GenBank/DDBJ databases">
        <authorList>
            <person name="Gutierrez-Valencia J."/>
        </authorList>
    </citation>
    <scope>NUCLEOTIDE SEQUENCE</scope>
</reference>
<evidence type="ECO:0000313" key="2">
    <source>
        <dbReference type="EMBL" id="CAI0422303.1"/>
    </source>
</evidence>
<proteinExistence type="predicted"/>
<keyword evidence="3" id="KW-1185">Reference proteome</keyword>
<name>A0AAV0KJI6_9ROSI</name>
<gene>
    <name evidence="2" type="ORF">LITE_LOCUS19085</name>
</gene>
<dbReference type="AlphaFoldDB" id="A0AAV0KJI6"/>
<comment type="caution">
    <text evidence="2">The sequence shown here is derived from an EMBL/GenBank/DDBJ whole genome shotgun (WGS) entry which is preliminary data.</text>
</comment>
<organism evidence="2 3">
    <name type="scientific">Linum tenue</name>
    <dbReference type="NCBI Taxonomy" id="586396"/>
    <lineage>
        <taxon>Eukaryota</taxon>
        <taxon>Viridiplantae</taxon>
        <taxon>Streptophyta</taxon>
        <taxon>Embryophyta</taxon>
        <taxon>Tracheophyta</taxon>
        <taxon>Spermatophyta</taxon>
        <taxon>Magnoliopsida</taxon>
        <taxon>eudicotyledons</taxon>
        <taxon>Gunneridae</taxon>
        <taxon>Pentapetalae</taxon>
        <taxon>rosids</taxon>
        <taxon>fabids</taxon>
        <taxon>Malpighiales</taxon>
        <taxon>Linaceae</taxon>
        <taxon>Linum</taxon>
    </lineage>
</organism>
<feature type="domain" description="Putative plant transposon protein" evidence="1">
    <location>
        <begin position="61"/>
        <end position="245"/>
    </location>
</feature>
<dbReference type="InterPro" id="IPR046796">
    <property type="entry name" value="Transposase_32_dom"/>
</dbReference>
<dbReference type="EMBL" id="CAMGYJ010000005">
    <property type="protein sequence ID" value="CAI0422303.1"/>
    <property type="molecule type" value="Genomic_DNA"/>
</dbReference>
<protein>
    <recommendedName>
        <fullName evidence="1">Putative plant transposon protein domain-containing protein</fullName>
    </recommendedName>
</protein>
<evidence type="ECO:0000259" key="1">
    <source>
        <dbReference type="Pfam" id="PF20167"/>
    </source>
</evidence>
<dbReference type="Proteomes" id="UP001154282">
    <property type="component" value="Unassembled WGS sequence"/>
</dbReference>
<dbReference type="Pfam" id="PF20167">
    <property type="entry name" value="Transposase_32"/>
    <property type="match status" value="1"/>
</dbReference>
<accession>A0AAV0KJI6</accession>
<sequence length="312" mass="35271">MAPNNPQLHHVVVFNNKGFRNPATYATYLNRFRDRPIYPSLSIQSSTFNKYDMDLPFLIRNLGWESMFEHQRFSHCPEAVRLFYVNIKRGRGVEPSLFTTKVFNHEITITPALLASFLSLPHSGHQTGFNGEFEDLGFDYHMALNVFTRDTGRHYPNMLSAGRLPNDLKVFHFFITRCFLPRDLSSVEFLHPSDLWIISNAKAGKRISYASLVFAHMLCFGDGSYNGKLPFGPIITRLLHRLGIDLRDKVTVCDVLDDICPNHILNHLDMDVGRRKPVAGSGGRRGPFYVKPLHAGQCLGRCGSSGSGEGNQ</sequence>
<evidence type="ECO:0000313" key="3">
    <source>
        <dbReference type="Proteomes" id="UP001154282"/>
    </source>
</evidence>